<dbReference type="InterPro" id="IPR006504">
    <property type="entry name" value="Tscrpt_reg_Spx/MgsR"/>
</dbReference>
<dbReference type="Gene3D" id="3.40.30.10">
    <property type="entry name" value="Glutaredoxin"/>
    <property type="match status" value="1"/>
</dbReference>
<dbReference type="CDD" id="cd03036">
    <property type="entry name" value="ArsC_like"/>
    <property type="match status" value="1"/>
</dbReference>
<organism evidence="2 3">
    <name type="scientific">Thomasclavelia cocleata</name>
    <dbReference type="NCBI Taxonomy" id="69824"/>
    <lineage>
        <taxon>Bacteria</taxon>
        <taxon>Bacillati</taxon>
        <taxon>Bacillota</taxon>
        <taxon>Erysipelotrichia</taxon>
        <taxon>Erysipelotrichales</taxon>
        <taxon>Coprobacillaceae</taxon>
        <taxon>Thomasclavelia</taxon>
    </lineage>
</organism>
<dbReference type="InterPro" id="IPR006660">
    <property type="entry name" value="Arsenate_reductase-like"/>
</dbReference>
<dbReference type="PROSITE" id="PS51353">
    <property type="entry name" value="ARSC"/>
    <property type="match status" value="1"/>
</dbReference>
<evidence type="ECO:0000313" key="2">
    <source>
        <dbReference type="EMBL" id="SET85330.1"/>
    </source>
</evidence>
<dbReference type="GeneID" id="78289526"/>
<evidence type="ECO:0000256" key="1">
    <source>
        <dbReference type="PROSITE-ProRule" id="PRU01282"/>
    </source>
</evidence>
<dbReference type="SUPFAM" id="SSF52833">
    <property type="entry name" value="Thioredoxin-like"/>
    <property type="match status" value="1"/>
</dbReference>
<sequence length="116" mass="13450">MLKFIEYPKCSTCKKAKKYLDDLGLEHSDRHIVEEKLNKEELLALYKKSGLPLKRFFNTSGLKYKELKLKDKLAQMSEDEQLTLLASDGMLVKRPIIETDNKVLVGFKPAEYDLLK</sequence>
<dbReference type="AlphaFoldDB" id="A0A1I0HQB1"/>
<dbReference type="PANTHER" id="PTHR30041">
    <property type="entry name" value="ARSENATE REDUCTASE"/>
    <property type="match status" value="1"/>
</dbReference>
<keyword evidence="3" id="KW-1185">Reference proteome</keyword>
<evidence type="ECO:0000313" key="3">
    <source>
        <dbReference type="Proteomes" id="UP000198558"/>
    </source>
</evidence>
<dbReference type="OrthoDB" id="9794155at2"/>
<dbReference type="RefSeq" id="WP_092356682.1">
    <property type="nucleotide sequence ID" value="NZ_CAJTPY010000042.1"/>
</dbReference>
<dbReference type="EMBL" id="FOIN01000055">
    <property type="protein sequence ID" value="SET85330.1"/>
    <property type="molecule type" value="Genomic_DNA"/>
</dbReference>
<accession>A0A1I0HQB1</accession>
<dbReference type="Pfam" id="PF03960">
    <property type="entry name" value="ArsC"/>
    <property type="match status" value="1"/>
</dbReference>
<name>A0A1I0HQB1_9FIRM</name>
<dbReference type="Proteomes" id="UP000198558">
    <property type="component" value="Unassembled WGS sequence"/>
</dbReference>
<proteinExistence type="inferred from homology"/>
<reference evidence="3" key="1">
    <citation type="submission" date="2016-10" db="EMBL/GenBank/DDBJ databases">
        <authorList>
            <person name="Varghese N."/>
            <person name="Submissions S."/>
        </authorList>
    </citation>
    <scope>NUCLEOTIDE SEQUENCE [LARGE SCALE GENOMIC DNA]</scope>
    <source>
        <strain evidence="3">DSM 1551</strain>
    </source>
</reference>
<dbReference type="InterPro" id="IPR036249">
    <property type="entry name" value="Thioredoxin-like_sf"/>
</dbReference>
<gene>
    <name evidence="2" type="ORF">SAMN04489758_1557</name>
</gene>
<protein>
    <submittedName>
        <fullName evidence="2">Arsenate reductase</fullName>
    </submittedName>
</protein>
<comment type="similarity">
    <text evidence="1">Belongs to the ArsC family.</text>
</comment>
<dbReference type="NCBIfam" id="TIGR01617">
    <property type="entry name" value="arsC_related"/>
    <property type="match status" value="1"/>
</dbReference>
<dbReference type="PANTHER" id="PTHR30041:SF8">
    <property type="entry name" value="PROTEIN YFFB"/>
    <property type="match status" value="1"/>
</dbReference>